<evidence type="ECO:0000313" key="1">
    <source>
        <dbReference type="EMBL" id="NHN85779.1"/>
    </source>
</evidence>
<dbReference type="EMBL" id="WOTB01000020">
    <property type="protein sequence ID" value="NHN85779.1"/>
    <property type="molecule type" value="Genomic_DNA"/>
</dbReference>
<sequence length="63" mass="7017">MKVPAGYTVAGALTGGEWVSLHRRKDGSPVTKTDIDTQRALRTIDLRIVQDGARALYCFKRKK</sequence>
<organism evidence="1 2">
    <name type="scientific">Acetobacter musti</name>
    <dbReference type="NCBI Taxonomy" id="864732"/>
    <lineage>
        <taxon>Bacteria</taxon>
        <taxon>Pseudomonadati</taxon>
        <taxon>Pseudomonadota</taxon>
        <taxon>Alphaproteobacteria</taxon>
        <taxon>Acetobacterales</taxon>
        <taxon>Acetobacteraceae</taxon>
        <taxon>Acetobacter</taxon>
    </lineage>
</organism>
<evidence type="ECO:0000313" key="2">
    <source>
        <dbReference type="Proteomes" id="UP000635278"/>
    </source>
</evidence>
<dbReference type="RefSeq" id="WP_173584171.1">
    <property type="nucleotide sequence ID" value="NZ_WOTB01000020.1"/>
</dbReference>
<gene>
    <name evidence="1" type="ORF">GOB93_14170</name>
</gene>
<proteinExistence type="predicted"/>
<comment type="caution">
    <text evidence="1">The sequence shown here is derived from an EMBL/GenBank/DDBJ whole genome shotgun (WGS) entry which is preliminary data.</text>
</comment>
<name>A0ABX0JWA8_9PROT</name>
<accession>A0ABX0JWA8</accession>
<evidence type="ECO:0008006" key="3">
    <source>
        <dbReference type="Google" id="ProtNLM"/>
    </source>
</evidence>
<dbReference type="Proteomes" id="UP000635278">
    <property type="component" value="Unassembled WGS sequence"/>
</dbReference>
<reference evidence="1 2" key="1">
    <citation type="journal article" date="2020" name="Int. J. Syst. Evol. Microbiol.">
        <title>Novel acetic acid bacteria from cider fermentations: Acetobacter conturbans sp. nov. and Acetobacter fallax sp. nov.</title>
        <authorList>
            <person name="Sombolestani A.S."/>
            <person name="Cleenwerck I."/>
            <person name="Cnockaert M."/>
            <person name="Borremans W."/>
            <person name="Wieme A.D."/>
            <person name="De Vuyst L."/>
            <person name="Vandamme P."/>
        </authorList>
    </citation>
    <scope>NUCLEOTIDE SEQUENCE [LARGE SCALE GENOMIC DNA]</scope>
    <source>
        <strain evidence="1 2">LMG 30640</strain>
    </source>
</reference>
<keyword evidence="2" id="KW-1185">Reference proteome</keyword>
<protein>
    <recommendedName>
        <fullName evidence="3">Lipocalin-like domain-containing protein</fullName>
    </recommendedName>
</protein>